<feature type="domain" description="OTU" evidence="7">
    <location>
        <begin position="5"/>
        <end position="127"/>
    </location>
</feature>
<dbReference type="OrthoDB" id="65596at2759"/>
<evidence type="ECO:0000256" key="1">
    <source>
        <dbReference type="ARBA" id="ARBA00000707"/>
    </source>
</evidence>
<organism evidence="8 9">
    <name type="scientific">Artemisia annua</name>
    <name type="common">Sweet wormwood</name>
    <dbReference type="NCBI Taxonomy" id="35608"/>
    <lineage>
        <taxon>Eukaryota</taxon>
        <taxon>Viridiplantae</taxon>
        <taxon>Streptophyta</taxon>
        <taxon>Embryophyta</taxon>
        <taxon>Tracheophyta</taxon>
        <taxon>Spermatophyta</taxon>
        <taxon>Magnoliopsida</taxon>
        <taxon>eudicotyledons</taxon>
        <taxon>Gunneridae</taxon>
        <taxon>Pentapetalae</taxon>
        <taxon>asterids</taxon>
        <taxon>campanulids</taxon>
        <taxon>Asterales</taxon>
        <taxon>Asteraceae</taxon>
        <taxon>Asteroideae</taxon>
        <taxon>Anthemideae</taxon>
        <taxon>Artemisiinae</taxon>
        <taxon>Artemisia</taxon>
    </lineage>
</organism>
<keyword evidence="6" id="KW-0963">Cytoplasm</keyword>
<dbReference type="STRING" id="35608.A0A2U1PM91"/>
<keyword evidence="4 6" id="KW-0378">Hydrolase</keyword>
<dbReference type="PANTHER" id="PTHR13312:SF0">
    <property type="entry name" value="UBIQUITIN THIOESTERASE OTU1"/>
    <property type="match status" value="1"/>
</dbReference>
<evidence type="ECO:0000256" key="4">
    <source>
        <dbReference type="ARBA" id="ARBA00022801"/>
    </source>
</evidence>
<gene>
    <name evidence="8" type="ORF">CTI12_AA137510</name>
</gene>
<sequence length="208" mass="23284">MEGSIVRRVIPSDNSCLFSAVGYVMDHDKNKAAELRQVIAATVASDPTKYSEAFLGKPNEEYCAWILNPEKWGGAIELSILADYYGREIAAYDIQTTRCDLYGQEKKYGERVMLIYDGLHYDALAMSPADGAPEEFDQTIFTVNSDRNIGTFESLALNLVKDQQRKRSYTDTANFTLRCGVCQIGVIGQKEAVEHAQTTGHVNFQEFK</sequence>
<evidence type="ECO:0000256" key="2">
    <source>
        <dbReference type="ARBA" id="ARBA00022670"/>
    </source>
</evidence>
<dbReference type="Pfam" id="PF24560">
    <property type="entry name" value="zf-C2H2_OTU1_C"/>
    <property type="match status" value="1"/>
</dbReference>
<reference evidence="8 9" key="1">
    <citation type="journal article" date="2018" name="Mol. Plant">
        <title>The genome of Artemisia annua provides insight into the evolution of Asteraceae family and artemisinin biosynthesis.</title>
        <authorList>
            <person name="Shen Q."/>
            <person name="Zhang L."/>
            <person name="Liao Z."/>
            <person name="Wang S."/>
            <person name="Yan T."/>
            <person name="Shi P."/>
            <person name="Liu M."/>
            <person name="Fu X."/>
            <person name="Pan Q."/>
            <person name="Wang Y."/>
            <person name="Lv Z."/>
            <person name="Lu X."/>
            <person name="Zhang F."/>
            <person name="Jiang W."/>
            <person name="Ma Y."/>
            <person name="Chen M."/>
            <person name="Hao X."/>
            <person name="Li L."/>
            <person name="Tang Y."/>
            <person name="Lv G."/>
            <person name="Zhou Y."/>
            <person name="Sun X."/>
            <person name="Brodelius P.E."/>
            <person name="Rose J.K.C."/>
            <person name="Tang K."/>
        </authorList>
    </citation>
    <scope>NUCLEOTIDE SEQUENCE [LARGE SCALE GENOMIC DNA]</scope>
    <source>
        <strain evidence="9">cv. Huhao1</strain>
        <tissue evidence="8">Leaf</tissue>
    </source>
</reference>
<dbReference type="Gene3D" id="3.90.70.80">
    <property type="match status" value="1"/>
</dbReference>
<dbReference type="Pfam" id="PF02338">
    <property type="entry name" value="OTU"/>
    <property type="match status" value="1"/>
</dbReference>
<dbReference type="GO" id="GO:0005829">
    <property type="term" value="C:cytosol"/>
    <property type="evidence" value="ECO:0007669"/>
    <property type="project" value="TreeGrafter"/>
</dbReference>
<dbReference type="InterPro" id="IPR057766">
    <property type="entry name" value="Znf-C2H2_OTU1-like_C"/>
</dbReference>
<dbReference type="PANTHER" id="PTHR13312">
    <property type="entry name" value="HIV-INDUCED PROTEIN-7-LIKE PROTEASE"/>
    <property type="match status" value="1"/>
</dbReference>
<evidence type="ECO:0000256" key="3">
    <source>
        <dbReference type="ARBA" id="ARBA00022786"/>
    </source>
</evidence>
<keyword evidence="5 6" id="KW-0788">Thiol protease</keyword>
<dbReference type="GO" id="GO:0005634">
    <property type="term" value="C:nucleus"/>
    <property type="evidence" value="ECO:0007669"/>
    <property type="project" value="TreeGrafter"/>
</dbReference>
<dbReference type="AlphaFoldDB" id="A0A2U1PM91"/>
<evidence type="ECO:0000259" key="7">
    <source>
        <dbReference type="PROSITE" id="PS50802"/>
    </source>
</evidence>
<dbReference type="GO" id="GO:0036503">
    <property type="term" value="P:ERAD pathway"/>
    <property type="evidence" value="ECO:0007669"/>
    <property type="project" value="TreeGrafter"/>
</dbReference>
<comment type="subcellular location">
    <subcellularLocation>
        <location evidence="6">Cytoplasm</location>
    </subcellularLocation>
</comment>
<evidence type="ECO:0000256" key="6">
    <source>
        <dbReference type="RuleBase" id="RU367104"/>
    </source>
</evidence>
<keyword evidence="9" id="KW-1185">Reference proteome</keyword>
<comment type="catalytic activity">
    <reaction evidence="1 6">
        <text>Thiol-dependent hydrolysis of ester, thioester, amide, peptide and isopeptide bonds formed by the C-terminal Gly of ubiquitin (a 76-residue protein attached to proteins as an intracellular targeting signal).</text>
        <dbReference type="EC" id="3.4.19.12"/>
    </reaction>
</comment>
<comment type="caution">
    <text evidence="8">The sequence shown here is derived from an EMBL/GenBank/DDBJ whole genome shotgun (WGS) entry which is preliminary data.</text>
</comment>
<dbReference type="GO" id="GO:0016579">
    <property type="term" value="P:protein deubiquitination"/>
    <property type="evidence" value="ECO:0007669"/>
    <property type="project" value="TreeGrafter"/>
</dbReference>
<evidence type="ECO:0000256" key="5">
    <source>
        <dbReference type="ARBA" id="ARBA00022807"/>
    </source>
</evidence>
<dbReference type="GO" id="GO:0004843">
    <property type="term" value="F:cysteine-type deubiquitinase activity"/>
    <property type="evidence" value="ECO:0007669"/>
    <property type="project" value="UniProtKB-UniRule"/>
</dbReference>
<proteinExistence type="predicted"/>
<name>A0A2U1PM91_ARTAN</name>
<dbReference type="PROSITE" id="PS50802">
    <property type="entry name" value="OTU"/>
    <property type="match status" value="1"/>
</dbReference>
<dbReference type="InterPro" id="IPR038765">
    <property type="entry name" value="Papain-like_cys_pep_sf"/>
</dbReference>
<evidence type="ECO:0000313" key="8">
    <source>
        <dbReference type="EMBL" id="PWA86876.1"/>
    </source>
</evidence>
<dbReference type="EC" id="3.4.19.12" evidence="6"/>
<dbReference type="Proteomes" id="UP000245207">
    <property type="component" value="Unassembled WGS sequence"/>
</dbReference>
<accession>A0A2U1PM91</accession>
<dbReference type="FunFam" id="3.90.70.80:FF:000017">
    <property type="entry name" value="ubiquitin thioesterase OTU1"/>
    <property type="match status" value="1"/>
</dbReference>
<dbReference type="GO" id="GO:0030968">
    <property type="term" value="P:endoplasmic reticulum unfolded protein response"/>
    <property type="evidence" value="ECO:0007669"/>
    <property type="project" value="TreeGrafter"/>
</dbReference>
<keyword evidence="2" id="KW-0645">Protease</keyword>
<dbReference type="SUPFAM" id="SSF54001">
    <property type="entry name" value="Cysteine proteinases"/>
    <property type="match status" value="1"/>
</dbReference>
<keyword evidence="3 6" id="KW-0833">Ubl conjugation pathway</keyword>
<protein>
    <recommendedName>
        <fullName evidence="6">Ubiquitin thioesterase OTU</fullName>
        <ecNumber evidence="6">3.4.19.12</ecNumber>
    </recommendedName>
</protein>
<evidence type="ECO:0000313" key="9">
    <source>
        <dbReference type="Proteomes" id="UP000245207"/>
    </source>
</evidence>
<dbReference type="InterPro" id="IPR003323">
    <property type="entry name" value="OTU_dom"/>
</dbReference>
<dbReference type="CDD" id="cd22793">
    <property type="entry name" value="OTU_plant_OTU1_2-like"/>
    <property type="match status" value="1"/>
</dbReference>
<dbReference type="EMBL" id="PKPP01000972">
    <property type="protein sequence ID" value="PWA86876.1"/>
    <property type="molecule type" value="Genomic_DNA"/>
</dbReference>
<comment type="function">
    <text evidence="6">Hydrolase that can remove conjugated ubiquitin from proteins and may therefore play an important regulatory role at the level of protein turnover by preventing degradation.</text>
</comment>